<keyword evidence="4" id="KW-1185">Reference proteome</keyword>
<feature type="coiled-coil region" evidence="1">
    <location>
        <begin position="5"/>
        <end position="32"/>
    </location>
</feature>
<keyword evidence="1" id="KW-0175">Coiled coil</keyword>
<evidence type="ECO:0000256" key="2">
    <source>
        <dbReference type="SAM" id="MobiDB-lite"/>
    </source>
</evidence>
<reference evidence="4" key="1">
    <citation type="submission" date="2016-02" db="EMBL/GenBank/DDBJ databases">
        <title>Comparative genomics of biotechnologically important yeasts.</title>
        <authorList>
            <consortium name="DOE Joint Genome Institute"/>
            <person name="Riley R."/>
            <person name="Haridas S."/>
            <person name="Wolfe K.H."/>
            <person name="Lopes M.R."/>
            <person name="Hittinger C.T."/>
            <person name="Goker M."/>
            <person name="Salamov A."/>
            <person name="Wisecaver J."/>
            <person name="Long T.M."/>
            <person name="Aerts A.L."/>
            <person name="Barry K."/>
            <person name="Choi C."/>
            <person name="Clum A."/>
            <person name="Coughlan A.Y."/>
            <person name="Deshpande S."/>
            <person name="Douglass A.P."/>
            <person name="Hanson S.J."/>
            <person name="Klenk H.-P."/>
            <person name="Labutti K."/>
            <person name="Lapidus A."/>
            <person name="Lindquist E."/>
            <person name="Lipzen A."/>
            <person name="Meier-Kolthoff J.P."/>
            <person name="Ohm R.A."/>
            <person name="Otillar R.P."/>
            <person name="Pangilinan J."/>
            <person name="Peng Y."/>
            <person name="Rokas A."/>
            <person name="Rosa C.A."/>
            <person name="Scheuner C."/>
            <person name="Sibirny A.A."/>
            <person name="Slot J.C."/>
            <person name="Stielow J.B."/>
            <person name="Sun H."/>
            <person name="Kurtzman C.P."/>
            <person name="Blackwell M."/>
            <person name="Jeffries T.W."/>
            <person name="Grigoriev I.V."/>
        </authorList>
    </citation>
    <scope>NUCLEOTIDE SEQUENCE [LARGE SCALE GENOMIC DNA]</scope>
    <source>
        <strain evidence="4">NRRL Y-17796</strain>
    </source>
</reference>
<evidence type="ECO:0000256" key="1">
    <source>
        <dbReference type="SAM" id="Coils"/>
    </source>
</evidence>
<dbReference type="EMBL" id="KV453844">
    <property type="protein sequence ID" value="ODV88354.1"/>
    <property type="molecule type" value="Genomic_DNA"/>
</dbReference>
<name>A0A1E4T9D3_9ASCO</name>
<accession>A0A1E4T9D3</accession>
<sequence>MADEVANVKALLDALESQSEDVEEKVAAFLKESSQYESSIERARYHGLVSFILLSLGYSILRLDGQDVSKHPIASDLARAQRYLSLVNELEQESDMDNLSTAEPEPTPEPTKRLPDLPDHSQKRSKTNSSRHRNRRRKGLSKS</sequence>
<dbReference type="Proteomes" id="UP000095023">
    <property type="component" value="Unassembled WGS sequence"/>
</dbReference>
<gene>
    <name evidence="3" type="ORF">CANCADRAFT_32980</name>
</gene>
<evidence type="ECO:0000313" key="4">
    <source>
        <dbReference type="Proteomes" id="UP000095023"/>
    </source>
</evidence>
<evidence type="ECO:0000313" key="3">
    <source>
        <dbReference type="EMBL" id="ODV88354.1"/>
    </source>
</evidence>
<dbReference type="AlphaFoldDB" id="A0A1E4T9D3"/>
<organism evidence="3 4">
    <name type="scientific">Tortispora caseinolytica NRRL Y-17796</name>
    <dbReference type="NCBI Taxonomy" id="767744"/>
    <lineage>
        <taxon>Eukaryota</taxon>
        <taxon>Fungi</taxon>
        <taxon>Dikarya</taxon>
        <taxon>Ascomycota</taxon>
        <taxon>Saccharomycotina</taxon>
        <taxon>Trigonopsidomycetes</taxon>
        <taxon>Trigonopsidales</taxon>
        <taxon>Trigonopsidaceae</taxon>
        <taxon>Tortispora</taxon>
    </lineage>
</organism>
<proteinExistence type="predicted"/>
<evidence type="ECO:0008006" key="5">
    <source>
        <dbReference type="Google" id="ProtNLM"/>
    </source>
</evidence>
<feature type="region of interest" description="Disordered" evidence="2">
    <location>
        <begin position="89"/>
        <end position="143"/>
    </location>
</feature>
<protein>
    <recommendedName>
        <fullName evidence="5">Exosome complex protein</fullName>
    </recommendedName>
</protein>
<feature type="compositionally biased region" description="Basic and acidic residues" evidence="2">
    <location>
        <begin position="110"/>
        <end position="122"/>
    </location>
</feature>
<dbReference type="InterPro" id="IPR007146">
    <property type="entry name" value="Sas10/Utp3/C1D"/>
</dbReference>
<feature type="compositionally biased region" description="Basic residues" evidence="2">
    <location>
        <begin position="123"/>
        <end position="143"/>
    </location>
</feature>
<dbReference type="Pfam" id="PF04000">
    <property type="entry name" value="Sas10_Utp3"/>
    <property type="match status" value="1"/>
</dbReference>